<evidence type="ECO:0000259" key="4">
    <source>
        <dbReference type="PROSITE" id="PS50949"/>
    </source>
</evidence>
<dbReference type="SMART" id="SM00345">
    <property type="entry name" value="HTH_GNTR"/>
    <property type="match status" value="1"/>
</dbReference>
<dbReference type="Pfam" id="PF00392">
    <property type="entry name" value="GntR"/>
    <property type="match status" value="1"/>
</dbReference>
<evidence type="ECO:0000313" key="5">
    <source>
        <dbReference type="EMBL" id="RBP71226.1"/>
    </source>
</evidence>
<keyword evidence="3" id="KW-0804">Transcription</keyword>
<organism evidence="5 6">
    <name type="scientific">Brevibacterium celere</name>
    <dbReference type="NCBI Taxonomy" id="225845"/>
    <lineage>
        <taxon>Bacteria</taxon>
        <taxon>Bacillati</taxon>
        <taxon>Actinomycetota</taxon>
        <taxon>Actinomycetes</taxon>
        <taxon>Micrococcales</taxon>
        <taxon>Brevibacteriaceae</taxon>
        <taxon>Brevibacterium</taxon>
    </lineage>
</organism>
<dbReference type="InterPro" id="IPR050679">
    <property type="entry name" value="Bact_HTH_transcr_reg"/>
</dbReference>
<dbReference type="AlphaFoldDB" id="A0A366IHD4"/>
<keyword evidence="1" id="KW-0805">Transcription regulation</keyword>
<reference evidence="5 6" key="1">
    <citation type="submission" date="2018-06" db="EMBL/GenBank/DDBJ databases">
        <title>Freshwater and sediment microbial communities from various areas in North America, analyzing microbe dynamics in response to fracking.</title>
        <authorList>
            <person name="Lamendella R."/>
        </authorList>
    </citation>
    <scope>NUCLEOTIDE SEQUENCE [LARGE SCALE GENOMIC DNA]</scope>
    <source>
        <strain evidence="5 6">3b_TX</strain>
    </source>
</reference>
<dbReference type="RefSeq" id="WP_113904327.1">
    <property type="nucleotide sequence ID" value="NZ_QNSB01000006.1"/>
</dbReference>
<evidence type="ECO:0000313" key="6">
    <source>
        <dbReference type="Proteomes" id="UP000253509"/>
    </source>
</evidence>
<dbReference type="InterPro" id="IPR036388">
    <property type="entry name" value="WH-like_DNA-bd_sf"/>
</dbReference>
<dbReference type="Proteomes" id="UP000253509">
    <property type="component" value="Unassembled WGS sequence"/>
</dbReference>
<dbReference type="GO" id="GO:0045892">
    <property type="term" value="P:negative regulation of DNA-templated transcription"/>
    <property type="evidence" value="ECO:0007669"/>
    <property type="project" value="TreeGrafter"/>
</dbReference>
<dbReference type="PANTHER" id="PTHR44846">
    <property type="entry name" value="MANNOSYL-D-GLYCERATE TRANSPORT/METABOLISM SYSTEM REPRESSOR MNGR-RELATED"/>
    <property type="match status" value="1"/>
</dbReference>
<dbReference type="Gene3D" id="3.40.1410.10">
    <property type="entry name" value="Chorismate lyase-like"/>
    <property type="match status" value="1"/>
</dbReference>
<accession>A0A366IHD4</accession>
<name>A0A366IHD4_9MICO</name>
<evidence type="ECO:0000256" key="2">
    <source>
        <dbReference type="ARBA" id="ARBA00023125"/>
    </source>
</evidence>
<sequence length="243" mass="27142">MTESRLSGDARLPLHVLVSDDLKRRMAEGEWGPDTPLPPERRLADEYGISIGTMRRVLNELAIEGFLIREQGRGTFVRRVDFTSSFTRFFRLGESSTDIPESRIVSTEVRTAGAEVAVALDIAGDAEILVIERHRLVEGAPRLLETIHLPLPTFEALVELPSEKFEPLLYPMYESLCGETITSASEVLHVEPADESDAGHLRMTLAAPIVRIERTARNLLGTPVEYRTSRGQALGFTYRLDIK</sequence>
<dbReference type="InterPro" id="IPR011663">
    <property type="entry name" value="UTRA"/>
</dbReference>
<dbReference type="CDD" id="cd07377">
    <property type="entry name" value="WHTH_GntR"/>
    <property type="match status" value="1"/>
</dbReference>
<dbReference type="InterPro" id="IPR000524">
    <property type="entry name" value="Tscrpt_reg_HTH_GntR"/>
</dbReference>
<dbReference type="InterPro" id="IPR036390">
    <property type="entry name" value="WH_DNA-bd_sf"/>
</dbReference>
<dbReference type="GO" id="GO:0003700">
    <property type="term" value="F:DNA-binding transcription factor activity"/>
    <property type="evidence" value="ECO:0007669"/>
    <property type="project" value="InterPro"/>
</dbReference>
<evidence type="ECO:0000256" key="1">
    <source>
        <dbReference type="ARBA" id="ARBA00023015"/>
    </source>
</evidence>
<proteinExistence type="predicted"/>
<dbReference type="EMBL" id="QNSB01000006">
    <property type="protein sequence ID" value="RBP71226.1"/>
    <property type="molecule type" value="Genomic_DNA"/>
</dbReference>
<dbReference type="SUPFAM" id="SSF64288">
    <property type="entry name" value="Chorismate lyase-like"/>
    <property type="match status" value="1"/>
</dbReference>
<evidence type="ECO:0000256" key="3">
    <source>
        <dbReference type="ARBA" id="ARBA00023163"/>
    </source>
</evidence>
<feature type="domain" description="HTH gntR-type" evidence="4">
    <location>
        <begin position="12"/>
        <end position="80"/>
    </location>
</feature>
<keyword evidence="2" id="KW-0238">DNA-binding</keyword>
<dbReference type="PROSITE" id="PS50949">
    <property type="entry name" value="HTH_GNTR"/>
    <property type="match status" value="1"/>
</dbReference>
<dbReference type="PANTHER" id="PTHR44846:SF1">
    <property type="entry name" value="MANNOSYL-D-GLYCERATE TRANSPORT_METABOLISM SYSTEM REPRESSOR MNGR-RELATED"/>
    <property type="match status" value="1"/>
</dbReference>
<protein>
    <submittedName>
        <fullName evidence="5">GntR family transcriptional regulator</fullName>
    </submittedName>
</protein>
<dbReference type="SMART" id="SM00866">
    <property type="entry name" value="UTRA"/>
    <property type="match status" value="1"/>
</dbReference>
<dbReference type="SUPFAM" id="SSF46785">
    <property type="entry name" value="Winged helix' DNA-binding domain"/>
    <property type="match status" value="1"/>
</dbReference>
<dbReference type="Gene3D" id="1.10.10.10">
    <property type="entry name" value="Winged helix-like DNA-binding domain superfamily/Winged helix DNA-binding domain"/>
    <property type="match status" value="1"/>
</dbReference>
<keyword evidence="6" id="KW-1185">Reference proteome</keyword>
<dbReference type="InterPro" id="IPR028978">
    <property type="entry name" value="Chorismate_lyase_/UTRA_dom_sf"/>
</dbReference>
<dbReference type="Pfam" id="PF07702">
    <property type="entry name" value="UTRA"/>
    <property type="match status" value="1"/>
</dbReference>
<gene>
    <name evidence="5" type="ORF">DFO65_10669</name>
</gene>
<comment type="caution">
    <text evidence="5">The sequence shown here is derived from an EMBL/GenBank/DDBJ whole genome shotgun (WGS) entry which is preliminary data.</text>
</comment>
<dbReference type="GO" id="GO:0003677">
    <property type="term" value="F:DNA binding"/>
    <property type="evidence" value="ECO:0007669"/>
    <property type="project" value="UniProtKB-KW"/>
</dbReference>